<dbReference type="AlphaFoldDB" id="A0A7Z0D5X3"/>
<feature type="transmembrane region" description="Helical" evidence="7">
    <location>
        <begin position="156"/>
        <end position="177"/>
    </location>
</feature>
<name>A0A7Z0D5X3_9MICO</name>
<dbReference type="Pfam" id="PF00528">
    <property type="entry name" value="BPD_transp_1"/>
    <property type="match status" value="1"/>
</dbReference>
<dbReference type="GO" id="GO:0055085">
    <property type="term" value="P:transmembrane transport"/>
    <property type="evidence" value="ECO:0007669"/>
    <property type="project" value="InterPro"/>
</dbReference>
<sequence>MPTLTKPQTTPARVRPARRRNAEVGRRSMIVRALVAWAIALITMFPVAWLALGAFRDSGDVFSGKIFTPLTVHNFVYVLTEIPFPRYLLNSAIVSVSVTVVALLFHSMAAYALARLRFPGRDLGFTMILSTMLVSMPVILVPLFLIIKWLGLVDTYGGLIVPAIFNAFGIFLLRQYYLNIPRELEEAAELDGCGYPRLYWNVILPLSRPILASLGVLFFLANWNSFIWPLAITQDPKLWVIQLGISSLQGQYSSSWGYILAGALLAAVPTVVVFLLGQRWLVDSLKTSGSK</sequence>
<reference evidence="10 11" key="1">
    <citation type="submission" date="2020-07" db="EMBL/GenBank/DDBJ databases">
        <title>Sequencing the genomes of 1000 actinobacteria strains.</title>
        <authorList>
            <person name="Klenk H.-P."/>
        </authorList>
    </citation>
    <scope>NUCLEOTIDE SEQUENCE [LARGE SCALE GENOMIC DNA]</scope>
    <source>
        <strain evidence="10 11">DSM 26341</strain>
    </source>
</reference>
<evidence type="ECO:0000256" key="3">
    <source>
        <dbReference type="ARBA" id="ARBA00022475"/>
    </source>
</evidence>
<proteinExistence type="inferred from homology"/>
<evidence type="ECO:0000256" key="4">
    <source>
        <dbReference type="ARBA" id="ARBA00022692"/>
    </source>
</evidence>
<dbReference type="EMBL" id="JACBZP010000001">
    <property type="protein sequence ID" value="NYI69418.1"/>
    <property type="molecule type" value="Genomic_DNA"/>
</dbReference>
<dbReference type="InterPro" id="IPR000515">
    <property type="entry name" value="MetI-like"/>
</dbReference>
<evidence type="ECO:0000313" key="10">
    <source>
        <dbReference type="EMBL" id="NYI69418.1"/>
    </source>
</evidence>
<protein>
    <submittedName>
        <fullName evidence="10">Multiple sugar transport system permease protein</fullName>
    </submittedName>
</protein>
<dbReference type="SUPFAM" id="SSF161098">
    <property type="entry name" value="MetI-like"/>
    <property type="match status" value="1"/>
</dbReference>
<evidence type="ECO:0000256" key="6">
    <source>
        <dbReference type="ARBA" id="ARBA00023136"/>
    </source>
</evidence>
<feature type="transmembrane region" description="Helical" evidence="7">
    <location>
        <begin position="125"/>
        <end position="150"/>
    </location>
</feature>
<evidence type="ECO:0000256" key="8">
    <source>
        <dbReference type="SAM" id="MobiDB-lite"/>
    </source>
</evidence>
<evidence type="ECO:0000256" key="7">
    <source>
        <dbReference type="RuleBase" id="RU363032"/>
    </source>
</evidence>
<gene>
    <name evidence="10" type="ORF">BJY26_003724</name>
</gene>
<feature type="transmembrane region" description="Helical" evidence="7">
    <location>
        <begin position="198"/>
        <end position="221"/>
    </location>
</feature>
<dbReference type="PANTHER" id="PTHR43744">
    <property type="entry name" value="ABC TRANSPORTER PERMEASE PROTEIN MG189-RELATED-RELATED"/>
    <property type="match status" value="1"/>
</dbReference>
<dbReference type="PROSITE" id="PS50928">
    <property type="entry name" value="ABC_TM1"/>
    <property type="match status" value="1"/>
</dbReference>
<feature type="transmembrane region" description="Helical" evidence="7">
    <location>
        <begin position="87"/>
        <end position="113"/>
    </location>
</feature>
<dbReference type="RefSeq" id="WP_218852498.1">
    <property type="nucleotide sequence ID" value="NZ_JACBZP010000001.1"/>
</dbReference>
<comment type="similarity">
    <text evidence="7">Belongs to the binding-protein-dependent transport system permease family.</text>
</comment>
<comment type="caution">
    <text evidence="10">The sequence shown here is derived from an EMBL/GenBank/DDBJ whole genome shotgun (WGS) entry which is preliminary data.</text>
</comment>
<dbReference type="InterPro" id="IPR035906">
    <property type="entry name" value="MetI-like_sf"/>
</dbReference>
<evidence type="ECO:0000313" key="11">
    <source>
        <dbReference type="Proteomes" id="UP000539111"/>
    </source>
</evidence>
<evidence type="ECO:0000256" key="2">
    <source>
        <dbReference type="ARBA" id="ARBA00022448"/>
    </source>
</evidence>
<keyword evidence="4 7" id="KW-0812">Transmembrane</keyword>
<keyword evidence="5 7" id="KW-1133">Transmembrane helix</keyword>
<keyword evidence="6 7" id="KW-0472">Membrane</keyword>
<dbReference type="Proteomes" id="UP000539111">
    <property type="component" value="Unassembled WGS sequence"/>
</dbReference>
<evidence type="ECO:0000256" key="1">
    <source>
        <dbReference type="ARBA" id="ARBA00004651"/>
    </source>
</evidence>
<evidence type="ECO:0000259" key="9">
    <source>
        <dbReference type="PROSITE" id="PS50928"/>
    </source>
</evidence>
<dbReference type="GO" id="GO:0005886">
    <property type="term" value="C:plasma membrane"/>
    <property type="evidence" value="ECO:0007669"/>
    <property type="project" value="UniProtKB-SubCell"/>
</dbReference>
<feature type="transmembrane region" description="Helical" evidence="7">
    <location>
        <begin position="256"/>
        <end position="276"/>
    </location>
</feature>
<keyword evidence="10" id="KW-0762">Sugar transport</keyword>
<dbReference type="Gene3D" id="1.10.3720.10">
    <property type="entry name" value="MetI-like"/>
    <property type="match status" value="1"/>
</dbReference>
<keyword evidence="11" id="KW-1185">Reference proteome</keyword>
<accession>A0A7Z0D5X3</accession>
<feature type="transmembrane region" description="Helical" evidence="7">
    <location>
        <begin position="29"/>
        <end position="52"/>
    </location>
</feature>
<keyword evidence="3" id="KW-1003">Cell membrane</keyword>
<evidence type="ECO:0000256" key="5">
    <source>
        <dbReference type="ARBA" id="ARBA00022989"/>
    </source>
</evidence>
<feature type="region of interest" description="Disordered" evidence="8">
    <location>
        <begin position="1"/>
        <end position="20"/>
    </location>
</feature>
<dbReference type="CDD" id="cd06261">
    <property type="entry name" value="TM_PBP2"/>
    <property type="match status" value="1"/>
</dbReference>
<dbReference type="PANTHER" id="PTHR43744:SF12">
    <property type="entry name" value="ABC TRANSPORTER PERMEASE PROTEIN MG189-RELATED"/>
    <property type="match status" value="1"/>
</dbReference>
<keyword evidence="2 7" id="KW-0813">Transport</keyword>
<organism evidence="10 11">
    <name type="scientific">Spelaeicoccus albus</name>
    <dbReference type="NCBI Taxonomy" id="1280376"/>
    <lineage>
        <taxon>Bacteria</taxon>
        <taxon>Bacillati</taxon>
        <taxon>Actinomycetota</taxon>
        <taxon>Actinomycetes</taxon>
        <taxon>Micrococcales</taxon>
        <taxon>Brevibacteriaceae</taxon>
        <taxon>Spelaeicoccus</taxon>
    </lineage>
</organism>
<feature type="domain" description="ABC transmembrane type-1" evidence="9">
    <location>
        <begin position="88"/>
        <end position="277"/>
    </location>
</feature>
<comment type="subcellular location">
    <subcellularLocation>
        <location evidence="1 7">Cell membrane</location>
        <topology evidence="1 7">Multi-pass membrane protein</topology>
    </subcellularLocation>
</comment>